<feature type="transmembrane region" description="Helical" evidence="7">
    <location>
        <begin position="143"/>
        <end position="162"/>
    </location>
</feature>
<keyword evidence="5 7" id="KW-1133">Transmembrane helix</keyword>
<dbReference type="CDD" id="cd03228">
    <property type="entry name" value="ABCC_MRP_Like"/>
    <property type="match status" value="1"/>
</dbReference>
<organism evidence="10 11">
    <name type="scientific">Candidatus Eisenbergiella merdipullorum</name>
    <dbReference type="NCBI Taxonomy" id="2838553"/>
    <lineage>
        <taxon>Bacteria</taxon>
        <taxon>Bacillati</taxon>
        <taxon>Bacillota</taxon>
        <taxon>Clostridia</taxon>
        <taxon>Lachnospirales</taxon>
        <taxon>Lachnospiraceae</taxon>
        <taxon>Eisenbergiella</taxon>
    </lineage>
</organism>
<evidence type="ECO:0000256" key="3">
    <source>
        <dbReference type="ARBA" id="ARBA00022741"/>
    </source>
</evidence>
<evidence type="ECO:0000259" key="9">
    <source>
        <dbReference type="PROSITE" id="PS50929"/>
    </source>
</evidence>
<evidence type="ECO:0000256" key="2">
    <source>
        <dbReference type="ARBA" id="ARBA00022692"/>
    </source>
</evidence>
<name>A0A9D2I4U3_9FIRM</name>
<evidence type="ECO:0000259" key="8">
    <source>
        <dbReference type="PROSITE" id="PS50893"/>
    </source>
</evidence>
<evidence type="ECO:0000256" key="1">
    <source>
        <dbReference type="ARBA" id="ARBA00004651"/>
    </source>
</evidence>
<feature type="transmembrane region" description="Helical" evidence="7">
    <location>
        <begin position="64"/>
        <end position="90"/>
    </location>
</feature>
<dbReference type="PROSITE" id="PS50893">
    <property type="entry name" value="ABC_TRANSPORTER_2"/>
    <property type="match status" value="1"/>
</dbReference>
<feature type="transmembrane region" description="Helical" evidence="7">
    <location>
        <begin position="252"/>
        <end position="274"/>
    </location>
</feature>
<dbReference type="InterPro" id="IPR011527">
    <property type="entry name" value="ABC1_TM_dom"/>
</dbReference>
<gene>
    <name evidence="10" type="ORF">H9717_01420</name>
</gene>
<dbReference type="Pfam" id="PF00005">
    <property type="entry name" value="ABC_tran"/>
    <property type="match status" value="1"/>
</dbReference>
<dbReference type="GO" id="GO:0005524">
    <property type="term" value="F:ATP binding"/>
    <property type="evidence" value="ECO:0007669"/>
    <property type="project" value="UniProtKB-KW"/>
</dbReference>
<dbReference type="PROSITE" id="PS50929">
    <property type="entry name" value="ABC_TM1F"/>
    <property type="match status" value="1"/>
</dbReference>
<dbReference type="Proteomes" id="UP000886858">
    <property type="component" value="Unassembled WGS sequence"/>
</dbReference>
<dbReference type="GO" id="GO:0140359">
    <property type="term" value="F:ABC-type transporter activity"/>
    <property type="evidence" value="ECO:0007669"/>
    <property type="project" value="InterPro"/>
</dbReference>
<dbReference type="InterPro" id="IPR003593">
    <property type="entry name" value="AAA+_ATPase"/>
</dbReference>
<dbReference type="SMART" id="SM00382">
    <property type="entry name" value="AAA"/>
    <property type="match status" value="1"/>
</dbReference>
<dbReference type="SUPFAM" id="SSF52540">
    <property type="entry name" value="P-loop containing nucleoside triphosphate hydrolases"/>
    <property type="match status" value="1"/>
</dbReference>
<dbReference type="InterPro" id="IPR039421">
    <property type="entry name" value="Type_1_exporter"/>
</dbReference>
<dbReference type="InterPro" id="IPR017871">
    <property type="entry name" value="ABC_transporter-like_CS"/>
</dbReference>
<accession>A0A9D2I4U3</accession>
<proteinExistence type="predicted"/>
<dbReference type="PANTHER" id="PTHR24221:SF654">
    <property type="entry name" value="ATP-BINDING CASSETTE SUB-FAMILY B MEMBER 6"/>
    <property type="match status" value="1"/>
</dbReference>
<feature type="domain" description="ABC transmembrane type-1" evidence="9">
    <location>
        <begin position="32"/>
        <end position="306"/>
    </location>
</feature>
<dbReference type="InterPro" id="IPR036640">
    <property type="entry name" value="ABC1_TM_sf"/>
</dbReference>
<dbReference type="PROSITE" id="PS00211">
    <property type="entry name" value="ABC_TRANSPORTER_1"/>
    <property type="match status" value="1"/>
</dbReference>
<evidence type="ECO:0000256" key="5">
    <source>
        <dbReference type="ARBA" id="ARBA00022989"/>
    </source>
</evidence>
<evidence type="ECO:0000256" key="4">
    <source>
        <dbReference type="ARBA" id="ARBA00022840"/>
    </source>
</evidence>
<evidence type="ECO:0000313" key="10">
    <source>
        <dbReference type="EMBL" id="HJA91774.1"/>
    </source>
</evidence>
<feature type="transmembrane region" description="Helical" evidence="7">
    <location>
        <begin position="25"/>
        <end position="44"/>
    </location>
</feature>
<sequence>MNRSFLTAFRKAYPLVYRPVWKENLLLSFVDIFHGLSFAAVVILTQRFFDSIAGGVEGAVSQNAVVLAAAALIACQVISQLLNGFVNFYADVVREKGYGRIRAMLQEKISRLRPVDFEKNSFLTNLDMADEGAKDACEMVDTANSIVTFYVPYFALMGVYMVRLDWGLLSALLLVFLPVLLTNLVKMHFGDRIERQIAPARREAEAYEQTLTTLESYRETRVLGAARYFLRLYRDTVGKWNRTAWKYRKKEAVINLGLNCFSFLAYGGILLLLVSGCVRGQISVGAFAAVFSSIDVMFLLMEEIFQDSLGCLSQNMGRVNNFLNLMESPESRQESVEMENGSLILDDVSFRYPETEEDCLQHISLEIADGETVAVVGENGAGKTTLARILLGIYPPDSGSVTLGGKVMNENTNCFPSISAVFQKFNRYKLTLEENIRISDLHSQKRWEDELGMVDSGWKNDFRADARTVLSRDFDGVDLSGGQWQKIAIARGIYRESKLLLLDEPTSAIDSIQESRLYQTFLRAAEGRTCVIITHRLGLAKIADRIIVMKEGRVVENGSHKELLERKGEYSRMWEAQAGWYQK</sequence>
<dbReference type="PANTHER" id="PTHR24221">
    <property type="entry name" value="ATP-BINDING CASSETTE SUB-FAMILY B"/>
    <property type="match status" value="1"/>
</dbReference>
<dbReference type="InterPro" id="IPR003439">
    <property type="entry name" value="ABC_transporter-like_ATP-bd"/>
</dbReference>
<dbReference type="AlphaFoldDB" id="A0A9D2I4U3"/>
<dbReference type="GO" id="GO:0005886">
    <property type="term" value="C:plasma membrane"/>
    <property type="evidence" value="ECO:0007669"/>
    <property type="project" value="UniProtKB-SubCell"/>
</dbReference>
<keyword evidence="6 7" id="KW-0472">Membrane</keyword>
<comment type="caution">
    <text evidence="10">The sequence shown here is derived from an EMBL/GenBank/DDBJ whole genome shotgun (WGS) entry which is preliminary data.</text>
</comment>
<evidence type="ECO:0000313" key="11">
    <source>
        <dbReference type="Proteomes" id="UP000886858"/>
    </source>
</evidence>
<evidence type="ECO:0000256" key="6">
    <source>
        <dbReference type="ARBA" id="ARBA00023136"/>
    </source>
</evidence>
<dbReference type="EMBL" id="DWYY01000016">
    <property type="protein sequence ID" value="HJA91774.1"/>
    <property type="molecule type" value="Genomic_DNA"/>
</dbReference>
<dbReference type="Gene3D" id="3.40.50.300">
    <property type="entry name" value="P-loop containing nucleotide triphosphate hydrolases"/>
    <property type="match status" value="1"/>
</dbReference>
<evidence type="ECO:0000256" key="7">
    <source>
        <dbReference type="SAM" id="Phobius"/>
    </source>
</evidence>
<comment type="subcellular location">
    <subcellularLocation>
        <location evidence="1">Cell membrane</location>
        <topology evidence="1">Multi-pass membrane protein</topology>
    </subcellularLocation>
</comment>
<keyword evidence="2 7" id="KW-0812">Transmembrane</keyword>
<feature type="transmembrane region" description="Helical" evidence="7">
    <location>
        <begin position="168"/>
        <end position="185"/>
    </location>
</feature>
<reference evidence="10" key="2">
    <citation type="submission" date="2021-04" db="EMBL/GenBank/DDBJ databases">
        <authorList>
            <person name="Gilroy R."/>
        </authorList>
    </citation>
    <scope>NUCLEOTIDE SEQUENCE</scope>
    <source>
        <strain evidence="10">CHK179-7159</strain>
    </source>
</reference>
<feature type="domain" description="ABC transporter" evidence="8">
    <location>
        <begin position="343"/>
        <end position="576"/>
    </location>
</feature>
<dbReference type="InterPro" id="IPR027417">
    <property type="entry name" value="P-loop_NTPase"/>
</dbReference>
<dbReference type="Pfam" id="PF00664">
    <property type="entry name" value="ABC_membrane"/>
    <property type="match status" value="1"/>
</dbReference>
<keyword evidence="4 10" id="KW-0067">ATP-binding</keyword>
<dbReference type="GO" id="GO:0034040">
    <property type="term" value="F:ATPase-coupled lipid transmembrane transporter activity"/>
    <property type="evidence" value="ECO:0007669"/>
    <property type="project" value="TreeGrafter"/>
</dbReference>
<reference evidence="10" key="1">
    <citation type="journal article" date="2021" name="PeerJ">
        <title>Extensive microbial diversity within the chicken gut microbiome revealed by metagenomics and culture.</title>
        <authorList>
            <person name="Gilroy R."/>
            <person name="Ravi A."/>
            <person name="Getino M."/>
            <person name="Pursley I."/>
            <person name="Horton D.L."/>
            <person name="Alikhan N.F."/>
            <person name="Baker D."/>
            <person name="Gharbi K."/>
            <person name="Hall N."/>
            <person name="Watson M."/>
            <person name="Adriaenssens E.M."/>
            <person name="Foster-Nyarko E."/>
            <person name="Jarju S."/>
            <person name="Secka A."/>
            <person name="Antonio M."/>
            <person name="Oren A."/>
            <person name="Chaudhuri R.R."/>
            <person name="La Ragione R."/>
            <person name="Hildebrand F."/>
            <person name="Pallen M.J."/>
        </authorList>
    </citation>
    <scope>NUCLEOTIDE SEQUENCE</scope>
    <source>
        <strain evidence="10">CHK179-7159</strain>
    </source>
</reference>
<dbReference type="SUPFAM" id="SSF90123">
    <property type="entry name" value="ABC transporter transmembrane region"/>
    <property type="match status" value="1"/>
</dbReference>
<dbReference type="GO" id="GO:0016887">
    <property type="term" value="F:ATP hydrolysis activity"/>
    <property type="evidence" value="ECO:0007669"/>
    <property type="project" value="InterPro"/>
</dbReference>
<dbReference type="Gene3D" id="1.20.1560.10">
    <property type="entry name" value="ABC transporter type 1, transmembrane domain"/>
    <property type="match status" value="1"/>
</dbReference>
<protein>
    <submittedName>
        <fullName evidence="10">ABC transporter ATP-binding protein/permease</fullName>
    </submittedName>
</protein>
<keyword evidence="3" id="KW-0547">Nucleotide-binding</keyword>